<accession>A0A1Y5FDH7</accession>
<dbReference type="InterPro" id="IPR001623">
    <property type="entry name" value="DnaJ_domain"/>
</dbReference>
<name>A0A1Y5FDH7_9BACT</name>
<proteinExistence type="predicted"/>
<dbReference type="InterPro" id="IPR036869">
    <property type="entry name" value="J_dom_sf"/>
</dbReference>
<protein>
    <recommendedName>
        <fullName evidence="2">J domain-containing protein</fullName>
    </recommendedName>
</protein>
<gene>
    <name evidence="3" type="ORF">A9Q84_09925</name>
</gene>
<dbReference type="AlphaFoldDB" id="A0A1Y5FDH7"/>
<keyword evidence="1" id="KW-0472">Membrane</keyword>
<keyword evidence="1" id="KW-1133">Transmembrane helix</keyword>
<evidence type="ECO:0000259" key="2">
    <source>
        <dbReference type="PROSITE" id="PS50076"/>
    </source>
</evidence>
<evidence type="ECO:0000313" key="3">
    <source>
        <dbReference type="EMBL" id="OUR96652.1"/>
    </source>
</evidence>
<organism evidence="3 4">
    <name type="scientific">Halobacteriovorax marinus</name>
    <dbReference type="NCBI Taxonomy" id="97084"/>
    <lineage>
        <taxon>Bacteria</taxon>
        <taxon>Pseudomonadati</taxon>
        <taxon>Bdellovibrionota</taxon>
        <taxon>Bacteriovoracia</taxon>
        <taxon>Bacteriovoracales</taxon>
        <taxon>Halobacteriovoraceae</taxon>
        <taxon>Halobacteriovorax</taxon>
    </lineage>
</organism>
<dbReference type="SUPFAM" id="SSF46565">
    <property type="entry name" value="Chaperone J-domain"/>
    <property type="match status" value="1"/>
</dbReference>
<evidence type="ECO:0000313" key="4">
    <source>
        <dbReference type="Proteomes" id="UP000196531"/>
    </source>
</evidence>
<dbReference type="Proteomes" id="UP000196531">
    <property type="component" value="Unassembled WGS sequence"/>
</dbReference>
<dbReference type="Gene3D" id="1.10.287.110">
    <property type="entry name" value="DnaJ domain"/>
    <property type="match status" value="1"/>
</dbReference>
<keyword evidence="1" id="KW-0812">Transmembrane</keyword>
<comment type="caution">
    <text evidence="3">The sequence shown here is derived from an EMBL/GenBank/DDBJ whole genome shotgun (WGS) entry which is preliminary data.</text>
</comment>
<dbReference type="PROSITE" id="PS50076">
    <property type="entry name" value="DNAJ_2"/>
    <property type="match status" value="1"/>
</dbReference>
<sequence>MNLKLEDLTHYLIIIIFLLIIIKVLGAGLYATFIEFMTGHKQEDNFELDDLISSKKSQMNFQNPQTNLDESKSSLKLKVENSSHPAKLELLEILKTIQWGDYDQCYAKKSAIFLENTSSTSGLVLILDHFFKESFKEDREDMISNWTRIFENSILWTNLLNQTKTNQFISTFSKMNSLQSVALIFHNDIEKVQTLNEEELRRVLETFYQPINIENLVFNNCKFPDVKTEEIYELWQKNAHIFKSLQPIVPTRVKKTKSWAKEILNLPDDEYTSAEVREKYLFLSTTLHPDKFAYLSLSEKNIKTLGDNFALINAAYDVLKT</sequence>
<feature type="domain" description="J" evidence="2">
    <location>
        <begin position="259"/>
        <end position="321"/>
    </location>
</feature>
<dbReference type="EMBL" id="MAAO01000006">
    <property type="protein sequence ID" value="OUR96652.1"/>
    <property type="molecule type" value="Genomic_DNA"/>
</dbReference>
<evidence type="ECO:0000256" key="1">
    <source>
        <dbReference type="SAM" id="Phobius"/>
    </source>
</evidence>
<reference evidence="4" key="1">
    <citation type="journal article" date="2017" name="Proc. Natl. Acad. Sci. U.S.A.">
        <title>Simulation of Deepwater Horizon oil plume reveals substrate specialization within a complex community of hydrocarbon-degraders.</title>
        <authorList>
            <person name="Hu P."/>
            <person name="Dubinsky E.A."/>
            <person name="Probst A.J."/>
            <person name="Wang J."/>
            <person name="Sieber C.M.K."/>
            <person name="Tom L.M."/>
            <person name="Gardinali P."/>
            <person name="Banfield J.F."/>
            <person name="Atlas R.M."/>
            <person name="Andersen G.L."/>
        </authorList>
    </citation>
    <scope>NUCLEOTIDE SEQUENCE [LARGE SCALE GENOMIC DNA]</scope>
</reference>
<dbReference type="CDD" id="cd06257">
    <property type="entry name" value="DnaJ"/>
    <property type="match status" value="1"/>
</dbReference>
<feature type="transmembrane region" description="Helical" evidence="1">
    <location>
        <begin position="12"/>
        <end position="33"/>
    </location>
</feature>